<organism evidence="1">
    <name type="scientific">Dichomitus squalens</name>
    <dbReference type="NCBI Taxonomy" id="114155"/>
    <lineage>
        <taxon>Eukaryota</taxon>
        <taxon>Fungi</taxon>
        <taxon>Dikarya</taxon>
        <taxon>Basidiomycota</taxon>
        <taxon>Agaricomycotina</taxon>
        <taxon>Agaricomycetes</taxon>
        <taxon>Polyporales</taxon>
        <taxon>Polyporaceae</taxon>
        <taxon>Dichomitus</taxon>
    </lineage>
</organism>
<gene>
    <name evidence="1" type="ORF">BD311DRAFT_674711</name>
</gene>
<feature type="non-terminal residue" evidence="1">
    <location>
        <position position="1"/>
    </location>
</feature>
<name>A0A4Q9MBN0_9APHY</name>
<protein>
    <submittedName>
        <fullName evidence="1">Uncharacterized protein</fullName>
    </submittedName>
</protein>
<dbReference type="OrthoDB" id="2499463at2759"/>
<accession>A0A4Q9MBN0</accession>
<dbReference type="Proteomes" id="UP000292957">
    <property type="component" value="Unassembled WGS sequence"/>
</dbReference>
<dbReference type="AlphaFoldDB" id="A0A4Q9MBN0"/>
<sequence length="55" mass="6239">AREAAKASRGYNSEATQQRLEETFQQHMGGKVPHQWQADVSEALLVGLDWVREDL</sequence>
<evidence type="ECO:0000313" key="1">
    <source>
        <dbReference type="EMBL" id="TBU23071.1"/>
    </source>
</evidence>
<proteinExistence type="predicted"/>
<dbReference type="EMBL" id="ML143516">
    <property type="protein sequence ID" value="TBU23071.1"/>
    <property type="molecule type" value="Genomic_DNA"/>
</dbReference>
<reference evidence="1" key="1">
    <citation type="submission" date="2019-01" db="EMBL/GenBank/DDBJ databases">
        <title>Draft genome sequences of three monokaryotic isolates of the white-rot basidiomycete fungus Dichomitus squalens.</title>
        <authorList>
            <consortium name="DOE Joint Genome Institute"/>
            <person name="Lopez S.C."/>
            <person name="Andreopoulos B."/>
            <person name="Pangilinan J."/>
            <person name="Lipzen A."/>
            <person name="Riley R."/>
            <person name="Ahrendt S."/>
            <person name="Ng V."/>
            <person name="Barry K."/>
            <person name="Daum C."/>
            <person name="Grigoriev I.V."/>
            <person name="Hilden K.S."/>
            <person name="Makela M.R."/>
            <person name="de Vries R.P."/>
        </authorList>
    </citation>
    <scope>NUCLEOTIDE SEQUENCE [LARGE SCALE GENOMIC DNA]</scope>
    <source>
        <strain evidence="1">OM18370.1</strain>
    </source>
</reference>